<gene>
    <name evidence="2" type="ORF">HC176_12140</name>
</gene>
<sequence length="93" mass="10617">MAEEYNQSKWLYAILSIVIYYVSGAVVLAIVAILDMRIFGWGFDWNSFGINLLSLPVGLLTLWGFYTLLENRWKKSVVVVKDEIGDIGKNIEE</sequence>
<protein>
    <recommendedName>
        <fullName evidence="4">2TM domain-containing protein</fullName>
    </recommendedName>
</protein>
<evidence type="ECO:0000256" key="1">
    <source>
        <dbReference type="SAM" id="Phobius"/>
    </source>
</evidence>
<dbReference type="EMBL" id="JAAVJS010000017">
    <property type="protein sequence ID" value="NJX16237.1"/>
    <property type="molecule type" value="Genomic_DNA"/>
</dbReference>
<evidence type="ECO:0000313" key="3">
    <source>
        <dbReference type="Proteomes" id="UP000760545"/>
    </source>
</evidence>
<proteinExistence type="predicted"/>
<name>A0ABX1DFH9_9FLAO</name>
<dbReference type="Proteomes" id="UP000760545">
    <property type="component" value="Unassembled WGS sequence"/>
</dbReference>
<feature type="transmembrane region" description="Helical" evidence="1">
    <location>
        <begin position="12"/>
        <end position="33"/>
    </location>
</feature>
<accession>A0ABX1DFH9</accession>
<organism evidence="2 3">
    <name type="scientific">Tamlana crocina</name>
    <dbReference type="NCBI Taxonomy" id="393006"/>
    <lineage>
        <taxon>Bacteria</taxon>
        <taxon>Pseudomonadati</taxon>
        <taxon>Bacteroidota</taxon>
        <taxon>Flavobacteriia</taxon>
        <taxon>Flavobacteriales</taxon>
        <taxon>Flavobacteriaceae</taxon>
        <taxon>Tamlana</taxon>
    </lineage>
</organism>
<comment type="caution">
    <text evidence="2">The sequence shown here is derived from an EMBL/GenBank/DDBJ whole genome shotgun (WGS) entry which is preliminary data.</text>
</comment>
<keyword evidence="1" id="KW-0472">Membrane</keyword>
<dbReference type="RefSeq" id="WP_167918655.1">
    <property type="nucleotide sequence ID" value="NZ_JAAVJS010000017.1"/>
</dbReference>
<feature type="transmembrane region" description="Helical" evidence="1">
    <location>
        <begin position="45"/>
        <end position="66"/>
    </location>
</feature>
<evidence type="ECO:0000313" key="2">
    <source>
        <dbReference type="EMBL" id="NJX16237.1"/>
    </source>
</evidence>
<reference evidence="2 3" key="1">
    <citation type="submission" date="2020-03" db="EMBL/GenBank/DDBJ databases">
        <title>Tamlana sp. nov, isolated from XXX.</title>
        <authorList>
            <person name="Cao W.R."/>
        </authorList>
    </citation>
    <scope>NUCLEOTIDE SEQUENCE [LARGE SCALE GENOMIC DNA]</scope>
    <source>
        <strain evidence="2 3">HST1-43</strain>
    </source>
</reference>
<keyword evidence="1" id="KW-0812">Transmembrane</keyword>
<keyword evidence="3" id="KW-1185">Reference proteome</keyword>
<evidence type="ECO:0008006" key="4">
    <source>
        <dbReference type="Google" id="ProtNLM"/>
    </source>
</evidence>
<keyword evidence="1" id="KW-1133">Transmembrane helix</keyword>